<dbReference type="Proteomes" id="UP000243217">
    <property type="component" value="Unassembled WGS sequence"/>
</dbReference>
<name>A0A1V9YWG9_9STRA</name>
<proteinExistence type="predicted"/>
<accession>A0A1V9YWG9</accession>
<dbReference type="OrthoDB" id="100135at2759"/>
<gene>
    <name evidence="2" type="ORF">THRCLA_22618</name>
</gene>
<keyword evidence="3" id="KW-1185">Reference proteome</keyword>
<evidence type="ECO:0000313" key="3">
    <source>
        <dbReference type="Proteomes" id="UP000243217"/>
    </source>
</evidence>
<feature type="region of interest" description="Disordered" evidence="1">
    <location>
        <begin position="333"/>
        <end position="379"/>
    </location>
</feature>
<evidence type="ECO:0000313" key="2">
    <source>
        <dbReference type="EMBL" id="OQR89900.1"/>
    </source>
</evidence>
<evidence type="ECO:0000256" key="1">
    <source>
        <dbReference type="SAM" id="MobiDB-lite"/>
    </source>
</evidence>
<protein>
    <submittedName>
        <fullName evidence="2">Uncharacterized protein</fullName>
    </submittedName>
</protein>
<dbReference type="AlphaFoldDB" id="A0A1V9YWG9"/>
<comment type="caution">
    <text evidence="2">The sequence shown here is derived from an EMBL/GenBank/DDBJ whole genome shotgun (WGS) entry which is preliminary data.</text>
</comment>
<organism evidence="2 3">
    <name type="scientific">Thraustotheca clavata</name>
    <dbReference type="NCBI Taxonomy" id="74557"/>
    <lineage>
        <taxon>Eukaryota</taxon>
        <taxon>Sar</taxon>
        <taxon>Stramenopiles</taxon>
        <taxon>Oomycota</taxon>
        <taxon>Saprolegniomycetes</taxon>
        <taxon>Saprolegniales</taxon>
        <taxon>Achlyaceae</taxon>
        <taxon>Thraustotheca</taxon>
    </lineage>
</organism>
<sequence>MSKLNKSKTPNLEELNNIIIRDLEMSNDKLSHATMSLYLRQLVSLYRAGNDSLQWDPEEFADRIRYPNKFDDANFQEIYKVQNSDVMSLLTRLYKDKESFEPQRVMQMVKNTFEEMFDYYNAIRKAISNQNKADKLDNELAPEEQKKYISHDELTTIPEKSFIRLQNAISQRLLSSPSRLADSLTKKGNYLQGTKLYLNDFKNVRLMGPQVIDIDGTIMHLIAGFLQFLDNSLAVAPKKLLWLVYNNGPGEYEGNNGFSVIISKLFVKYNGKPMSVNMIRHIEELHLIQSPTYAKLTNREKHDLHAKLLHSTFAANTSDNKIQNRTTIQKTVGETPDFGFEPDHSSPSPAKSKTQSKGHFKPTGSEKHIEIEKFETKMF</sequence>
<reference evidence="2 3" key="1">
    <citation type="journal article" date="2014" name="Genome Biol. Evol.">
        <title>The secreted proteins of Achlya hypogyna and Thraustotheca clavata identify the ancestral oomycete secretome and reveal gene acquisitions by horizontal gene transfer.</title>
        <authorList>
            <person name="Misner I."/>
            <person name="Blouin N."/>
            <person name="Leonard G."/>
            <person name="Richards T.A."/>
            <person name="Lane C.E."/>
        </authorList>
    </citation>
    <scope>NUCLEOTIDE SEQUENCE [LARGE SCALE GENOMIC DNA]</scope>
    <source>
        <strain evidence="2 3">ATCC 34112</strain>
    </source>
</reference>
<feature type="compositionally biased region" description="Basic and acidic residues" evidence="1">
    <location>
        <begin position="364"/>
        <end position="379"/>
    </location>
</feature>
<dbReference type="EMBL" id="JNBS01002634">
    <property type="protein sequence ID" value="OQR89900.1"/>
    <property type="molecule type" value="Genomic_DNA"/>
</dbReference>